<dbReference type="AlphaFoldDB" id="A0A086J402"/>
<feature type="region of interest" description="Disordered" evidence="1">
    <location>
        <begin position="53"/>
        <end position="112"/>
    </location>
</feature>
<organism evidence="3 4">
    <name type="scientific">Nematocida ausubeli (strain ATCC PRA-371 / ERTm2)</name>
    <name type="common">Nematode killer fungus</name>
    <dbReference type="NCBI Taxonomy" id="1913371"/>
    <lineage>
        <taxon>Eukaryota</taxon>
        <taxon>Fungi</taxon>
        <taxon>Fungi incertae sedis</taxon>
        <taxon>Microsporidia</taxon>
        <taxon>Nematocida</taxon>
    </lineage>
</organism>
<evidence type="ECO:0000256" key="2">
    <source>
        <dbReference type="SAM" id="SignalP"/>
    </source>
</evidence>
<keyword evidence="4" id="KW-1185">Reference proteome</keyword>
<proteinExistence type="predicted"/>
<feature type="signal peptide" evidence="2">
    <location>
        <begin position="1"/>
        <end position="22"/>
    </location>
</feature>
<dbReference type="Proteomes" id="UP000054524">
    <property type="component" value="Unassembled WGS sequence"/>
</dbReference>
<dbReference type="EMBL" id="AKIJ01000002">
    <property type="protein sequence ID" value="KFG26870.1"/>
    <property type="molecule type" value="Genomic_DNA"/>
</dbReference>
<keyword evidence="2" id="KW-0732">Signal</keyword>
<evidence type="ECO:0000313" key="4">
    <source>
        <dbReference type="Proteomes" id="UP000054524"/>
    </source>
</evidence>
<name>A0A086J402_NEMA1</name>
<feature type="chain" id="PRO_5001807836" evidence="2">
    <location>
        <begin position="23"/>
        <end position="112"/>
    </location>
</feature>
<feature type="compositionally biased region" description="Basic residues" evidence="1">
    <location>
        <begin position="84"/>
        <end position="95"/>
    </location>
</feature>
<evidence type="ECO:0000313" key="3">
    <source>
        <dbReference type="EMBL" id="KFG26870.1"/>
    </source>
</evidence>
<feature type="compositionally biased region" description="Basic and acidic residues" evidence="1">
    <location>
        <begin position="56"/>
        <end position="83"/>
    </location>
</feature>
<reference evidence="3 4" key="1">
    <citation type="journal article" date="2014" name="Genome Announc.">
        <title>Genome Sequence of the Microsporidian Species Nematocida sp1 Strain ERTm6 (ATCC PRA-372).</title>
        <authorList>
            <person name="Bakowski M.A."/>
            <person name="Priest M."/>
            <person name="Young S."/>
            <person name="Cuomo C.A."/>
            <person name="Troemel E.R."/>
        </authorList>
    </citation>
    <scope>NUCLEOTIDE SEQUENCE [LARGE SCALE GENOMIC DNA]</scope>
    <source>
        <strain evidence="3 4">ERTm6</strain>
    </source>
</reference>
<comment type="caution">
    <text evidence="3">The sequence shown here is derived from an EMBL/GenBank/DDBJ whole genome shotgun (WGS) entry which is preliminary data.</text>
</comment>
<dbReference type="RefSeq" id="XP_052905425.1">
    <property type="nucleotide sequence ID" value="XM_053048665.1"/>
</dbReference>
<protein>
    <submittedName>
        <fullName evidence="3">Uncharacterized protein</fullName>
    </submittedName>
</protein>
<dbReference type="HOGENOM" id="CLU_2159057_0_0_1"/>
<accession>A0A086J402</accession>
<sequence>MKTQKTLIFLLALLVFLSFCKANEDKEKEKDNNIEKPGLFSRFKGFFSSVFRRNSNSKEEKPTEEEHNAKKEGHNAEKGEHNAKKDKKNAKKGKKIHEINEATHPAINPNSG</sequence>
<dbReference type="GeneID" id="77675999"/>
<evidence type="ECO:0000256" key="1">
    <source>
        <dbReference type="SAM" id="MobiDB-lite"/>
    </source>
</evidence>
<gene>
    <name evidence="3" type="ORF">NESG_01026</name>
</gene>